<evidence type="ECO:0000313" key="2">
    <source>
        <dbReference type="Proteomes" id="UP001205531"/>
    </source>
</evidence>
<protein>
    <submittedName>
        <fullName evidence="1">DUF5675 family protein</fullName>
    </submittedName>
</protein>
<dbReference type="EMBL" id="JANDWZ010000029">
    <property type="protein sequence ID" value="MCP9565253.1"/>
    <property type="molecule type" value="Genomic_DNA"/>
</dbReference>
<dbReference type="Proteomes" id="UP001205531">
    <property type="component" value="Unassembled WGS sequence"/>
</dbReference>
<gene>
    <name evidence="1" type="ORF">NNC64_11950</name>
</gene>
<evidence type="ECO:0000313" key="1">
    <source>
        <dbReference type="EMBL" id="MCP9565253.1"/>
    </source>
</evidence>
<comment type="caution">
    <text evidence="1">The sequence shown here is derived from an EMBL/GenBank/DDBJ whole genome shotgun (WGS) entry which is preliminary data.</text>
</comment>
<organism evidence="1 2">
    <name type="scientific">Segatella copri</name>
    <dbReference type="NCBI Taxonomy" id="165179"/>
    <lineage>
        <taxon>Bacteria</taxon>
        <taxon>Pseudomonadati</taxon>
        <taxon>Bacteroidota</taxon>
        <taxon>Bacteroidia</taxon>
        <taxon>Bacteroidales</taxon>
        <taxon>Prevotellaceae</taxon>
        <taxon>Segatella</taxon>
    </lineage>
</organism>
<name>A0AAW5IJU7_9BACT</name>
<dbReference type="AlphaFoldDB" id="A0AAW5IJU7"/>
<sequence>MEIVIERFGSYHHAVSGRLLIDGQHVCDTLEEDVHCLPEGEYALQRNSKLALPYYIRQADAVSIRQADAVSIRQADAVSGGDSRVDSRVSFSRGNGIHGWRNHCIIVGECLHLGFLIHSEECYDLLIARIRMQFVRHHAVVVKISRSPDFLEVA</sequence>
<accession>A0AAW5IJU7</accession>
<dbReference type="RefSeq" id="WP_254953327.1">
    <property type="nucleotide sequence ID" value="NZ_JANDWY010000025.1"/>
</dbReference>
<reference evidence="1" key="1">
    <citation type="submission" date="2022-07" db="EMBL/GenBank/DDBJ databases">
        <title>Prevotella copri.</title>
        <authorList>
            <person name="Yang C."/>
        </authorList>
    </citation>
    <scope>NUCLEOTIDE SEQUENCE</scope>
    <source>
        <strain evidence="1">HF2107</strain>
    </source>
</reference>
<proteinExistence type="predicted"/>